<evidence type="ECO:0000256" key="1">
    <source>
        <dbReference type="ARBA" id="ARBA00004127"/>
    </source>
</evidence>
<dbReference type="AlphaFoldDB" id="A0A0X3P702"/>
<evidence type="ECO:0000256" key="4">
    <source>
        <dbReference type="SAM" id="MobiDB-lite"/>
    </source>
</evidence>
<accession>A0A0X3P702</accession>
<evidence type="ECO:0000313" key="6">
    <source>
        <dbReference type="EMBL" id="JAP47695.1"/>
    </source>
</evidence>
<evidence type="ECO:0000256" key="2">
    <source>
        <dbReference type="ARBA" id="ARBA00004177"/>
    </source>
</evidence>
<protein>
    <submittedName>
        <fullName evidence="6">E3 ubiquitin-protein ligase MARCH1</fullName>
    </submittedName>
</protein>
<dbReference type="EMBL" id="GEEE01015530">
    <property type="protein sequence ID" value="JAP47695.1"/>
    <property type="molecule type" value="Transcribed_RNA"/>
</dbReference>
<comment type="subcellular location">
    <subcellularLocation>
        <location evidence="1">Endomembrane system</location>
        <topology evidence="1">Multi-pass membrane protein</topology>
    </subcellularLocation>
    <subcellularLocation>
        <location evidence="2">Endosome</location>
    </subcellularLocation>
    <subcellularLocation>
        <location evidence="3">Lysosome membrane</location>
    </subcellularLocation>
</comment>
<keyword evidence="5" id="KW-0472">Membrane</keyword>
<keyword evidence="5" id="KW-1133">Transmembrane helix</keyword>
<evidence type="ECO:0000256" key="3">
    <source>
        <dbReference type="ARBA" id="ARBA00004656"/>
    </source>
</evidence>
<proteinExistence type="predicted"/>
<feature type="transmembrane region" description="Helical" evidence="5">
    <location>
        <begin position="79"/>
        <end position="101"/>
    </location>
</feature>
<dbReference type="GO" id="GO:0005768">
    <property type="term" value="C:endosome"/>
    <property type="evidence" value="ECO:0007669"/>
    <property type="project" value="UniProtKB-SubCell"/>
</dbReference>
<reference evidence="6" key="1">
    <citation type="submission" date="2016-01" db="EMBL/GenBank/DDBJ databases">
        <title>Reference transcriptome for the parasite Schistocephalus solidus: insights into the molecular evolution of parasitism.</title>
        <authorList>
            <person name="Hebert F.O."/>
            <person name="Grambauer S."/>
            <person name="Barber I."/>
            <person name="Landry C.R."/>
            <person name="Aubin-Horth N."/>
        </authorList>
    </citation>
    <scope>NUCLEOTIDE SEQUENCE</scope>
</reference>
<organism evidence="6">
    <name type="scientific">Schistocephalus solidus</name>
    <name type="common">Tapeworm</name>
    <dbReference type="NCBI Taxonomy" id="70667"/>
    <lineage>
        <taxon>Eukaryota</taxon>
        <taxon>Metazoa</taxon>
        <taxon>Spiralia</taxon>
        <taxon>Lophotrochozoa</taxon>
        <taxon>Platyhelminthes</taxon>
        <taxon>Cestoda</taxon>
        <taxon>Eucestoda</taxon>
        <taxon>Diphyllobothriidea</taxon>
        <taxon>Diphyllobothriidae</taxon>
        <taxon>Schistocephalus</taxon>
    </lineage>
</organism>
<keyword evidence="5" id="KW-0812">Transmembrane</keyword>
<dbReference type="GO" id="GO:0005765">
    <property type="term" value="C:lysosomal membrane"/>
    <property type="evidence" value="ECO:0007669"/>
    <property type="project" value="UniProtKB-SubCell"/>
</dbReference>
<feature type="region of interest" description="Disordered" evidence="4">
    <location>
        <begin position="171"/>
        <end position="236"/>
    </location>
</feature>
<feature type="transmembrane region" description="Helical" evidence="5">
    <location>
        <begin position="113"/>
        <end position="137"/>
    </location>
</feature>
<name>A0A0X3P702_SCHSO</name>
<sequence length="255" mass="28791">MSKHCVLACYQTQKVKQFTAPLFPCAFRSNLIRFIHLIGSLNLEQVSAFFLRGSYHQSCYILAFQWERLPLTTMERRRLICSVTFHVLALVTVIWSLFVLIERVIAEVQEQNMGWAFWTKLLVIAVGIGGGLIYTYVQWRLYVDLLVRWRDHNRVLLVQVPPKEALKAERTNRVSVGRIPGHEEQRPSVPAQPQQNQEVEVSRLPGNLSANPPPANTTTRVGPSAPPPANQSGTVSQIYTIFPVLPSSRPAPPPS</sequence>
<evidence type="ECO:0000256" key="5">
    <source>
        <dbReference type="SAM" id="Phobius"/>
    </source>
</evidence>
<gene>
    <name evidence="6" type="primary">MARH1</name>
    <name evidence="6" type="ORF">TR139952</name>
</gene>
<dbReference type="PANTHER" id="PTHR45981">
    <property type="entry name" value="LD02310P"/>
    <property type="match status" value="1"/>
</dbReference>